<evidence type="ECO:0000313" key="3">
    <source>
        <dbReference type="Proteomes" id="UP000006291"/>
    </source>
</evidence>
<reference evidence="2 3" key="1">
    <citation type="submission" date="2011-09" db="EMBL/GenBank/DDBJ databases">
        <title>Complete Genome Sequence of Bacillus cereus Bacteriophage B5S.</title>
        <authorList>
            <person name="Lee J.-H."/>
            <person name="Shin H."/>
            <person name="Son B."/>
            <person name="Ryu S."/>
        </authorList>
    </citation>
    <scope>NUCLEOTIDE SEQUENCE [LARGE SCALE GENOMIC DNA]</scope>
</reference>
<name>J9PQH1_9CAUD</name>
<protein>
    <submittedName>
        <fullName evidence="2">Uncharacterized protein</fullName>
    </submittedName>
</protein>
<feature type="coiled-coil region" evidence="1">
    <location>
        <begin position="5"/>
        <end position="57"/>
    </location>
</feature>
<dbReference type="EMBL" id="JN797796">
    <property type="protein sequence ID" value="AEW47313.1"/>
    <property type="molecule type" value="Genomic_DNA"/>
</dbReference>
<proteinExistence type="predicted"/>
<evidence type="ECO:0000313" key="2">
    <source>
        <dbReference type="EMBL" id="AEW47313.1"/>
    </source>
</evidence>
<evidence type="ECO:0000256" key="1">
    <source>
        <dbReference type="SAM" id="Coils"/>
    </source>
</evidence>
<organism evidence="2 3">
    <name type="scientific">Bacillus phage B5S</name>
    <dbReference type="NCBI Taxonomy" id="1126949"/>
    <lineage>
        <taxon>Viruses</taxon>
        <taxon>Duplodnaviria</taxon>
        <taxon>Heunggongvirae</taxon>
        <taxon>Uroviricota</taxon>
        <taxon>Caudoviricetes</taxon>
        <taxon>Herelleviridae</taxon>
        <taxon>Bastillevirinae</taxon>
        <taxon>Bequatrovirus</taxon>
        <taxon>Bequatrovirus B4</taxon>
    </lineage>
</organism>
<accession>J9PQH1</accession>
<sequence length="58" mass="6814">MEKAIDILKSELEKARIELDDAEKIERSFYPWKDSKIYKAIGKINGLEDAIKEIEKEM</sequence>
<dbReference type="Proteomes" id="UP000006291">
    <property type="component" value="Segment"/>
</dbReference>
<keyword evidence="1" id="KW-0175">Coiled coil</keyword>
<gene>
    <name evidence="2" type="ORF">B5S_0079</name>
</gene>